<keyword evidence="1" id="KW-0255">Endonuclease</keyword>
<dbReference type="EMBL" id="KY130461">
    <property type="protein sequence ID" value="APD19282.1"/>
    <property type="molecule type" value="Genomic_DNA"/>
</dbReference>
<proteinExistence type="predicted"/>
<evidence type="ECO:0000313" key="2">
    <source>
        <dbReference type="Proteomes" id="UP000225735"/>
    </source>
</evidence>
<dbReference type="GO" id="GO:0004519">
    <property type="term" value="F:endonuclease activity"/>
    <property type="evidence" value="ECO:0007669"/>
    <property type="project" value="UniProtKB-KW"/>
</dbReference>
<reference evidence="1 2" key="1">
    <citation type="submission" date="2016-11" db="EMBL/GenBank/DDBJ databases">
        <authorList>
            <person name="Seier E.R."/>
            <person name="Hipwell C.M."/>
            <person name="Kelliher A.B."/>
            <person name="Lando N.A."/>
            <person name="Tsaousis B.E."/>
            <person name="Esposito E.C."/>
            <person name="Heckman E.L."/>
            <person name="Mageeney C.M."/>
            <person name="Kenna M.A."/>
            <person name="Ware V.C."/>
            <person name="Garlena R.A."/>
            <person name="Russell D.A."/>
            <person name="Pope W.H."/>
            <person name="Jacobs-Sera D."/>
            <person name="Hendrix R.W."/>
            <person name="Hatfull G.F."/>
        </authorList>
    </citation>
    <scope>NUCLEOTIDE SEQUENCE [LARGE SCALE GENOMIC DNA]</scope>
</reference>
<keyword evidence="1" id="KW-0378">Hydrolase</keyword>
<dbReference type="Proteomes" id="UP000225735">
    <property type="component" value="Segment"/>
</dbReference>
<dbReference type="CDD" id="cd00085">
    <property type="entry name" value="HNHc"/>
    <property type="match status" value="1"/>
</dbReference>
<keyword evidence="2" id="KW-1185">Reference proteome</keyword>
<sequence length="113" mass="12366">MKDGEFSPEVKAIADGRSMGRCEVCVDGFVHEYHHRRPRGAGGARRWDTGLVSNCLAVCHNCHRLIESNRALARTMGWLVPQSQSPTSTPVIVGGRRVFLTEDGFVVEATDAA</sequence>
<organism evidence="1 2">
    <name type="scientific">Mycobacterium phage Taptic</name>
    <dbReference type="NCBI Taxonomy" id="1920305"/>
    <lineage>
        <taxon>Viruses</taxon>
        <taxon>Duplodnaviria</taxon>
        <taxon>Heunggongvirae</taxon>
        <taxon>Uroviricota</taxon>
        <taxon>Caudoviricetes</taxon>
        <taxon>Northamptonvirus</taxon>
        <taxon>Northamptonvirus taptic</taxon>
    </lineage>
</organism>
<accession>A0A1J0MDN4</accession>
<name>A0A1J0MDN4_9CAUD</name>
<keyword evidence="1" id="KW-0540">Nuclease</keyword>
<gene>
    <name evidence="1" type="ORF">SEA_TAPTIC_52</name>
</gene>
<protein>
    <submittedName>
        <fullName evidence="1">HNH endonuclease</fullName>
    </submittedName>
</protein>
<dbReference type="InterPro" id="IPR003615">
    <property type="entry name" value="HNH_nuc"/>
</dbReference>
<evidence type="ECO:0000313" key="1">
    <source>
        <dbReference type="EMBL" id="APD19282.1"/>
    </source>
</evidence>